<dbReference type="NCBIfam" id="NF002270">
    <property type="entry name" value="PRK01202.1"/>
    <property type="match status" value="1"/>
</dbReference>
<evidence type="ECO:0000256" key="3">
    <source>
        <dbReference type="HAMAP-Rule" id="MF_00272"/>
    </source>
</evidence>
<reference evidence="5 6" key="1">
    <citation type="submission" date="2024-04" db="EMBL/GenBank/DDBJ databases">
        <title>Draft genome sequence of Halopseudomonas sabulinigri NBRC 116187.</title>
        <authorList>
            <person name="Miyakawa T."/>
            <person name="Kusuya Y."/>
            <person name="Miura T."/>
        </authorList>
    </citation>
    <scope>NUCLEOTIDE SEQUENCE [LARGE SCALE GENOMIC DNA]</scope>
    <source>
        <strain evidence="5 6">4NH20-0042</strain>
    </source>
</reference>
<dbReference type="SUPFAM" id="SSF51230">
    <property type="entry name" value="Single hybrid motif"/>
    <property type="match status" value="1"/>
</dbReference>
<evidence type="ECO:0000256" key="2">
    <source>
        <dbReference type="ARBA" id="ARBA00022823"/>
    </source>
</evidence>
<dbReference type="PANTHER" id="PTHR11715:SF3">
    <property type="entry name" value="GLYCINE CLEAVAGE SYSTEM H PROTEIN-RELATED"/>
    <property type="match status" value="1"/>
</dbReference>
<dbReference type="PANTHER" id="PTHR11715">
    <property type="entry name" value="GLYCINE CLEAVAGE SYSTEM H PROTEIN"/>
    <property type="match status" value="1"/>
</dbReference>
<evidence type="ECO:0000259" key="4">
    <source>
        <dbReference type="PROSITE" id="PS50968"/>
    </source>
</evidence>
<gene>
    <name evidence="3 5" type="primary">gcvH</name>
    <name evidence="5" type="ORF">NBRC116187_15730</name>
</gene>
<organism evidence="5 6">
    <name type="scientific">Halopseudomonas sabulinigri</name>
    <dbReference type="NCBI Taxonomy" id="472181"/>
    <lineage>
        <taxon>Bacteria</taxon>
        <taxon>Pseudomonadati</taxon>
        <taxon>Pseudomonadota</taxon>
        <taxon>Gammaproteobacteria</taxon>
        <taxon>Pseudomonadales</taxon>
        <taxon>Pseudomonadaceae</taxon>
        <taxon>Halopseudomonas</taxon>
    </lineage>
</organism>
<keyword evidence="2 3" id="KW-0450">Lipoyl</keyword>
<protein>
    <recommendedName>
        <fullName evidence="3">Glycine cleavage system H protein</fullName>
    </recommendedName>
</protein>
<dbReference type="NCBIfam" id="TIGR00527">
    <property type="entry name" value="gcvH"/>
    <property type="match status" value="1"/>
</dbReference>
<name>A0ABP9ZP16_9GAMM</name>
<comment type="cofactor">
    <cofactor evidence="3">
        <name>(R)-lipoate</name>
        <dbReference type="ChEBI" id="CHEBI:83088"/>
    </cofactor>
    <text evidence="3">Binds 1 lipoyl cofactor covalently.</text>
</comment>
<dbReference type="HAMAP" id="MF_00272">
    <property type="entry name" value="GcvH"/>
    <property type="match status" value="1"/>
</dbReference>
<dbReference type="InterPro" id="IPR017453">
    <property type="entry name" value="GCV_H_sub"/>
</dbReference>
<dbReference type="EMBL" id="BAABWD010000001">
    <property type="protein sequence ID" value="GAA6131213.1"/>
    <property type="molecule type" value="Genomic_DNA"/>
</dbReference>
<accession>A0ABP9ZP16</accession>
<evidence type="ECO:0000313" key="5">
    <source>
        <dbReference type="EMBL" id="GAA6131213.1"/>
    </source>
</evidence>
<evidence type="ECO:0000313" key="6">
    <source>
        <dbReference type="Proteomes" id="UP001486808"/>
    </source>
</evidence>
<dbReference type="PROSITE" id="PS00189">
    <property type="entry name" value="LIPOYL"/>
    <property type="match status" value="1"/>
</dbReference>
<feature type="modified residue" description="N6-lipoyllysine" evidence="3">
    <location>
        <position position="65"/>
    </location>
</feature>
<evidence type="ECO:0000256" key="1">
    <source>
        <dbReference type="ARBA" id="ARBA00009249"/>
    </source>
</evidence>
<dbReference type="InterPro" id="IPR002930">
    <property type="entry name" value="GCV_H"/>
</dbReference>
<dbReference type="InterPro" id="IPR000089">
    <property type="entry name" value="Biotin_lipoyl"/>
</dbReference>
<comment type="caution">
    <text evidence="5">The sequence shown here is derived from an EMBL/GenBank/DDBJ whole genome shotgun (WGS) entry which is preliminary data.</text>
</comment>
<dbReference type="RefSeq" id="WP_353387669.1">
    <property type="nucleotide sequence ID" value="NZ_BAABWD010000001.1"/>
</dbReference>
<proteinExistence type="inferred from homology"/>
<dbReference type="CDD" id="cd06848">
    <property type="entry name" value="GCS_H"/>
    <property type="match status" value="1"/>
</dbReference>
<dbReference type="InterPro" id="IPR033753">
    <property type="entry name" value="GCV_H/Fam206"/>
</dbReference>
<dbReference type="InterPro" id="IPR003016">
    <property type="entry name" value="2-oxoA_DH_lipoyl-BS"/>
</dbReference>
<dbReference type="Proteomes" id="UP001486808">
    <property type="component" value="Unassembled WGS sequence"/>
</dbReference>
<comment type="function">
    <text evidence="3">The glycine cleavage system catalyzes the degradation of glycine. The H protein shuttles the methylamine group of glycine from the P protein to the T protein.</text>
</comment>
<feature type="domain" description="Lipoyl-binding" evidence="4">
    <location>
        <begin position="24"/>
        <end position="106"/>
    </location>
</feature>
<sequence>MSNIPADLRYASSHEWSRLEADGTVTVGITDHAQDLLGDVVFVECPDVGRQVSAGEECAVVESVKAASDIYAPISGEVIAVNDALADSPELVNSAPYGDAWFFKIKPSDASELDKLLDADAYSASI</sequence>
<comment type="subunit">
    <text evidence="3">The glycine cleavage system is composed of four proteins: P, T, L and H.</text>
</comment>
<dbReference type="Gene3D" id="2.40.50.100">
    <property type="match status" value="1"/>
</dbReference>
<comment type="similarity">
    <text evidence="1 3">Belongs to the GcvH family.</text>
</comment>
<dbReference type="Pfam" id="PF01597">
    <property type="entry name" value="GCV_H"/>
    <property type="match status" value="1"/>
</dbReference>
<dbReference type="InterPro" id="IPR011053">
    <property type="entry name" value="Single_hybrid_motif"/>
</dbReference>
<dbReference type="PROSITE" id="PS50968">
    <property type="entry name" value="BIOTINYL_LIPOYL"/>
    <property type="match status" value="1"/>
</dbReference>
<keyword evidence="6" id="KW-1185">Reference proteome</keyword>